<dbReference type="GO" id="GO:0046983">
    <property type="term" value="F:protein dimerization activity"/>
    <property type="evidence" value="ECO:0007669"/>
    <property type="project" value="InterPro"/>
</dbReference>
<dbReference type="InterPro" id="IPR050482">
    <property type="entry name" value="Sensor_HK_TwoCompSys"/>
</dbReference>
<evidence type="ECO:0000256" key="6">
    <source>
        <dbReference type="ARBA" id="ARBA00022777"/>
    </source>
</evidence>
<dbReference type="EMBL" id="BSFP01000017">
    <property type="protein sequence ID" value="GLL01575.1"/>
    <property type="molecule type" value="Genomic_DNA"/>
</dbReference>
<feature type="transmembrane region" description="Helical" evidence="9">
    <location>
        <begin position="53"/>
        <end position="71"/>
    </location>
</feature>
<evidence type="ECO:0000256" key="5">
    <source>
        <dbReference type="ARBA" id="ARBA00022741"/>
    </source>
</evidence>
<evidence type="ECO:0000256" key="8">
    <source>
        <dbReference type="ARBA" id="ARBA00023012"/>
    </source>
</evidence>
<dbReference type="PANTHER" id="PTHR24421">
    <property type="entry name" value="NITRATE/NITRITE SENSOR PROTEIN NARX-RELATED"/>
    <property type="match status" value="1"/>
</dbReference>
<keyword evidence="9" id="KW-0812">Transmembrane</keyword>
<accession>A0A9W6KIS1</accession>
<dbReference type="GO" id="GO:0000155">
    <property type="term" value="F:phosphorelay sensor kinase activity"/>
    <property type="evidence" value="ECO:0007669"/>
    <property type="project" value="InterPro"/>
</dbReference>
<keyword evidence="4" id="KW-0808">Transferase</keyword>
<dbReference type="Pfam" id="PF07730">
    <property type="entry name" value="HisKA_3"/>
    <property type="match status" value="1"/>
</dbReference>
<evidence type="ECO:0000313" key="12">
    <source>
        <dbReference type="EMBL" id="GLL01575.1"/>
    </source>
</evidence>
<evidence type="ECO:0000256" key="1">
    <source>
        <dbReference type="ARBA" id="ARBA00000085"/>
    </source>
</evidence>
<proteinExistence type="predicted"/>
<keyword evidence="3" id="KW-0597">Phosphoprotein</keyword>
<dbReference type="Pfam" id="PF02518">
    <property type="entry name" value="HATPase_c"/>
    <property type="match status" value="1"/>
</dbReference>
<keyword evidence="9" id="KW-1133">Transmembrane helix</keyword>
<dbReference type="EC" id="2.7.13.3" evidence="2"/>
<dbReference type="Proteomes" id="UP001143480">
    <property type="component" value="Unassembled WGS sequence"/>
</dbReference>
<feature type="transmembrane region" description="Helical" evidence="9">
    <location>
        <begin position="152"/>
        <end position="174"/>
    </location>
</feature>
<dbReference type="SUPFAM" id="SSF55874">
    <property type="entry name" value="ATPase domain of HSP90 chaperone/DNA topoisomerase II/histidine kinase"/>
    <property type="match status" value="1"/>
</dbReference>
<dbReference type="CDD" id="cd16917">
    <property type="entry name" value="HATPase_UhpB-NarQ-NarX-like"/>
    <property type="match status" value="1"/>
</dbReference>
<dbReference type="AlphaFoldDB" id="A0A9W6KIS1"/>
<evidence type="ECO:0000259" key="11">
    <source>
        <dbReference type="Pfam" id="PF07730"/>
    </source>
</evidence>
<evidence type="ECO:0000313" key="13">
    <source>
        <dbReference type="Proteomes" id="UP001143480"/>
    </source>
</evidence>
<dbReference type="InterPro" id="IPR011712">
    <property type="entry name" value="Sig_transdc_His_kin_sub3_dim/P"/>
</dbReference>
<keyword evidence="6 12" id="KW-0418">Kinase</keyword>
<evidence type="ECO:0000256" key="3">
    <source>
        <dbReference type="ARBA" id="ARBA00022553"/>
    </source>
</evidence>
<evidence type="ECO:0000256" key="7">
    <source>
        <dbReference type="ARBA" id="ARBA00022840"/>
    </source>
</evidence>
<keyword evidence="8" id="KW-0902">Two-component regulatory system</keyword>
<evidence type="ECO:0000256" key="9">
    <source>
        <dbReference type="SAM" id="Phobius"/>
    </source>
</evidence>
<dbReference type="Gene3D" id="3.30.565.10">
    <property type="entry name" value="Histidine kinase-like ATPase, C-terminal domain"/>
    <property type="match status" value="1"/>
</dbReference>
<comment type="caution">
    <text evidence="12">The sequence shown here is derived from an EMBL/GenBank/DDBJ whole genome shotgun (WGS) entry which is preliminary data.</text>
</comment>
<evidence type="ECO:0000259" key="10">
    <source>
        <dbReference type="Pfam" id="PF02518"/>
    </source>
</evidence>
<dbReference type="Gene3D" id="1.20.5.1930">
    <property type="match status" value="1"/>
</dbReference>
<dbReference type="InterPro" id="IPR003594">
    <property type="entry name" value="HATPase_dom"/>
</dbReference>
<gene>
    <name evidence="12" type="ORF">GCM10017581_033170</name>
</gene>
<feature type="transmembrane region" description="Helical" evidence="9">
    <location>
        <begin position="127"/>
        <end position="146"/>
    </location>
</feature>
<reference evidence="12" key="2">
    <citation type="submission" date="2023-01" db="EMBL/GenBank/DDBJ databases">
        <authorList>
            <person name="Sun Q."/>
            <person name="Evtushenko L."/>
        </authorList>
    </citation>
    <scope>NUCLEOTIDE SEQUENCE</scope>
    <source>
        <strain evidence="12">VKM Ac-1321</strain>
    </source>
</reference>
<keyword evidence="13" id="KW-1185">Reference proteome</keyword>
<feature type="domain" description="Signal transduction histidine kinase subgroup 3 dimerisation and phosphoacceptor" evidence="11">
    <location>
        <begin position="192"/>
        <end position="257"/>
    </location>
</feature>
<dbReference type="GO" id="GO:0005524">
    <property type="term" value="F:ATP binding"/>
    <property type="evidence" value="ECO:0007669"/>
    <property type="project" value="UniProtKB-KW"/>
</dbReference>
<keyword evidence="5" id="KW-0547">Nucleotide-binding</keyword>
<feature type="transmembrane region" description="Helical" evidence="9">
    <location>
        <begin position="78"/>
        <end position="97"/>
    </location>
</feature>
<keyword evidence="9" id="KW-0472">Membrane</keyword>
<protein>
    <recommendedName>
        <fullName evidence="2">histidine kinase</fullName>
        <ecNumber evidence="2">2.7.13.3</ecNumber>
    </recommendedName>
</protein>
<evidence type="ECO:0000256" key="2">
    <source>
        <dbReference type="ARBA" id="ARBA00012438"/>
    </source>
</evidence>
<dbReference type="InterPro" id="IPR036890">
    <property type="entry name" value="HATPase_C_sf"/>
</dbReference>
<dbReference type="PANTHER" id="PTHR24421:SF10">
    <property type="entry name" value="NITRATE_NITRITE SENSOR PROTEIN NARQ"/>
    <property type="match status" value="1"/>
</dbReference>
<sequence length="389" mass="40502">MRPYFRPVRRRERLRSLGNVTGRNRTADAALAAGGAVLLAATAVPLAASWGGLYWLPGLLAGAAVVGTALLRRRAPFATAVAGLLGGVLAVAAARTGGFPVEPQPALALGLAVLTGGAVRRLDPPRAAVLAGAALLVLAAGPLLSARATSGGATAVAVADVLAWVAGAGGGLWLRLIAVRRQELASAVRREERLVLARELHDVVAHHVTGIVVQAQAARVVARRRPERLEESIRGIEEAGSEALTAMRRIVGLLRDTADAAPASGATERLDELVRRFEAGEARAVRLELPAATTAWAPELTSTVYRIVQESLTNVARHAERAGTVSVRVTESPADVTVAVTDDARAARPVKPGGFGLIGMRERVEALGGQLQAGPREPHGWAVVARLPR</sequence>
<feature type="domain" description="Histidine kinase/HSP90-like ATPase" evidence="10">
    <location>
        <begin position="303"/>
        <end position="388"/>
    </location>
</feature>
<reference evidence="12" key="1">
    <citation type="journal article" date="2014" name="Int. J. Syst. Evol. Microbiol.">
        <title>Complete genome sequence of Corynebacterium casei LMG S-19264T (=DSM 44701T), isolated from a smear-ripened cheese.</title>
        <authorList>
            <consortium name="US DOE Joint Genome Institute (JGI-PGF)"/>
            <person name="Walter F."/>
            <person name="Albersmeier A."/>
            <person name="Kalinowski J."/>
            <person name="Ruckert C."/>
        </authorList>
    </citation>
    <scope>NUCLEOTIDE SEQUENCE</scope>
    <source>
        <strain evidence="12">VKM Ac-1321</strain>
    </source>
</reference>
<organism evidence="12 13">
    <name type="scientific">Dactylosporangium matsuzakiense</name>
    <dbReference type="NCBI Taxonomy" id="53360"/>
    <lineage>
        <taxon>Bacteria</taxon>
        <taxon>Bacillati</taxon>
        <taxon>Actinomycetota</taxon>
        <taxon>Actinomycetes</taxon>
        <taxon>Micromonosporales</taxon>
        <taxon>Micromonosporaceae</taxon>
        <taxon>Dactylosporangium</taxon>
    </lineage>
</organism>
<evidence type="ECO:0000256" key="4">
    <source>
        <dbReference type="ARBA" id="ARBA00022679"/>
    </source>
</evidence>
<comment type="catalytic activity">
    <reaction evidence="1">
        <text>ATP + protein L-histidine = ADP + protein N-phospho-L-histidine.</text>
        <dbReference type="EC" id="2.7.13.3"/>
    </reaction>
</comment>
<dbReference type="GO" id="GO:0016020">
    <property type="term" value="C:membrane"/>
    <property type="evidence" value="ECO:0007669"/>
    <property type="project" value="InterPro"/>
</dbReference>
<keyword evidence="7" id="KW-0067">ATP-binding</keyword>
<name>A0A9W6KIS1_9ACTN</name>